<evidence type="ECO:0000313" key="3">
    <source>
        <dbReference type="Proteomes" id="UP000634136"/>
    </source>
</evidence>
<feature type="compositionally biased region" description="Low complexity" evidence="1">
    <location>
        <begin position="1"/>
        <end position="15"/>
    </location>
</feature>
<proteinExistence type="predicted"/>
<evidence type="ECO:0000313" key="2">
    <source>
        <dbReference type="EMBL" id="KAF7817501.1"/>
    </source>
</evidence>
<dbReference type="AlphaFoldDB" id="A0A834TAP2"/>
<protein>
    <submittedName>
        <fullName evidence="2">Uncharacterized protein</fullName>
    </submittedName>
</protein>
<organism evidence="2 3">
    <name type="scientific">Senna tora</name>
    <dbReference type="NCBI Taxonomy" id="362788"/>
    <lineage>
        <taxon>Eukaryota</taxon>
        <taxon>Viridiplantae</taxon>
        <taxon>Streptophyta</taxon>
        <taxon>Embryophyta</taxon>
        <taxon>Tracheophyta</taxon>
        <taxon>Spermatophyta</taxon>
        <taxon>Magnoliopsida</taxon>
        <taxon>eudicotyledons</taxon>
        <taxon>Gunneridae</taxon>
        <taxon>Pentapetalae</taxon>
        <taxon>rosids</taxon>
        <taxon>fabids</taxon>
        <taxon>Fabales</taxon>
        <taxon>Fabaceae</taxon>
        <taxon>Caesalpinioideae</taxon>
        <taxon>Cassia clade</taxon>
        <taxon>Senna</taxon>
    </lineage>
</organism>
<evidence type="ECO:0000256" key="1">
    <source>
        <dbReference type="SAM" id="MobiDB-lite"/>
    </source>
</evidence>
<gene>
    <name evidence="2" type="ORF">G2W53_031470</name>
</gene>
<keyword evidence="3" id="KW-1185">Reference proteome</keyword>
<dbReference type="EMBL" id="JAAIUW010000009">
    <property type="protein sequence ID" value="KAF7817501.1"/>
    <property type="molecule type" value="Genomic_DNA"/>
</dbReference>
<dbReference type="Proteomes" id="UP000634136">
    <property type="component" value="Unassembled WGS sequence"/>
</dbReference>
<feature type="compositionally biased region" description="Polar residues" evidence="1">
    <location>
        <begin position="16"/>
        <end position="28"/>
    </location>
</feature>
<name>A0A834TAP2_9FABA</name>
<accession>A0A834TAP2</accession>
<feature type="region of interest" description="Disordered" evidence="1">
    <location>
        <begin position="1"/>
        <end position="34"/>
    </location>
</feature>
<reference evidence="2" key="1">
    <citation type="submission" date="2020-09" db="EMBL/GenBank/DDBJ databases">
        <title>Genome-Enabled Discovery of Anthraquinone Biosynthesis in Senna tora.</title>
        <authorList>
            <person name="Kang S.-H."/>
            <person name="Pandey R.P."/>
            <person name="Lee C.-M."/>
            <person name="Sim J.-S."/>
            <person name="Jeong J.-T."/>
            <person name="Choi B.-S."/>
            <person name="Jung M."/>
            <person name="Ginzburg D."/>
            <person name="Zhao K."/>
            <person name="Won S.Y."/>
            <person name="Oh T.-J."/>
            <person name="Yu Y."/>
            <person name="Kim N.-H."/>
            <person name="Lee O.R."/>
            <person name="Lee T.-H."/>
            <person name="Bashyal P."/>
            <person name="Kim T.-S."/>
            <person name="Lee W.-H."/>
            <person name="Kawkins C."/>
            <person name="Kim C.-K."/>
            <person name="Kim J.S."/>
            <person name="Ahn B.O."/>
            <person name="Rhee S.Y."/>
            <person name="Sohng J.K."/>
        </authorList>
    </citation>
    <scope>NUCLEOTIDE SEQUENCE</scope>
    <source>
        <tissue evidence="2">Leaf</tissue>
    </source>
</reference>
<sequence>MGRALLSSSGRGSNGVQSLGVGQSSDSEQGIEIQ</sequence>
<comment type="caution">
    <text evidence="2">The sequence shown here is derived from an EMBL/GenBank/DDBJ whole genome shotgun (WGS) entry which is preliminary data.</text>
</comment>